<evidence type="ECO:0000256" key="2">
    <source>
        <dbReference type="ARBA" id="ARBA00012417"/>
    </source>
</evidence>
<dbReference type="FunFam" id="1.10.150.810:FF:000001">
    <property type="entry name" value="DNA polymerase kappa"/>
    <property type="match status" value="1"/>
</dbReference>
<evidence type="ECO:0000256" key="1">
    <source>
        <dbReference type="ARBA" id="ARBA00010945"/>
    </source>
</evidence>
<protein>
    <recommendedName>
        <fullName evidence="3">DNA polymerase kappa</fullName>
        <ecNumber evidence="2">2.7.7.7</ecNumber>
    </recommendedName>
</protein>
<name>A0A4P9Z5L9_9FUNG</name>
<dbReference type="EC" id="2.7.7.7" evidence="2"/>
<evidence type="ECO:0000256" key="11">
    <source>
        <dbReference type="ARBA" id="ARBA00023204"/>
    </source>
</evidence>
<dbReference type="InterPro" id="IPR001126">
    <property type="entry name" value="UmuC"/>
</dbReference>
<dbReference type="GO" id="GO:0006260">
    <property type="term" value="P:DNA replication"/>
    <property type="evidence" value="ECO:0007669"/>
    <property type="project" value="UniProtKB-KW"/>
</dbReference>
<dbReference type="InterPro" id="IPR050116">
    <property type="entry name" value="DNA_polymerase-Y"/>
</dbReference>
<dbReference type="Pfam" id="PF11799">
    <property type="entry name" value="IMS_C"/>
    <property type="match status" value="1"/>
</dbReference>
<evidence type="ECO:0000313" key="14">
    <source>
        <dbReference type="EMBL" id="RKP27758.1"/>
    </source>
</evidence>
<gene>
    <name evidence="14" type="ORF">SYNPS1DRAFT_6699</name>
</gene>
<dbReference type="OrthoDB" id="1747274at2759"/>
<sequence>EPTETNASFMARILGPSANKAGLQSTDKAMITRVIYEASKGTPFFENERRKDQALCGRIERLLEKRKQLEGRDLTHIRKLVDMDWRQLEAERDLSQTIVHVDMDAFYAAVEELDNPELKTKPMAVGVGAMDDGRKYGIRSAMPGYIAKKLCPELIILPLNGAKYKHGARAVVACALTCPSTPAYLNITNYMKETGMTAEQVTQQIRQEIRMLTNAYQTSGQSKHQICSDINKPNGQYMLANDRDTIMAFVRDMPIRRLNGIGRVTEQLLNALGVHTGNDMHEQRVILKLLLSPKSFEFISRAALGLGRTDLSIQYDRKSISVERTFRNMSDVQQQMDMLDKIATKLAANLERKEIKGATITLKLKRSDFTVLSRSRSLAQCIFTADDLYFYGKQLLVEEQPIDIRLMGLRLSSLQDMRSK</sequence>
<dbReference type="CDD" id="cd03586">
    <property type="entry name" value="PolY_Pol_IV_kappa"/>
    <property type="match status" value="1"/>
</dbReference>
<dbReference type="GO" id="GO:0006281">
    <property type="term" value="P:DNA repair"/>
    <property type="evidence" value="ECO:0007669"/>
    <property type="project" value="UniProtKB-KW"/>
</dbReference>
<dbReference type="InterPro" id="IPR043128">
    <property type="entry name" value="Rev_trsase/Diguanyl_cyclase"/>
</dbReference>
<keyword evidence="7" id="KW-0479">Metal-binding</keyword>
<keyword evidence="11" id="KW-0234">DNA repair</keyword>
<feature type="non-terminal residue" evidence="14">
    <location>
        <position position="420"/>
    </location>
</feature>
<evidence type="ECO:0000256" key="7">
    <source>
        <dbReference type="ARBA" id="ARBA00022723"/>
    </source>
</evidence>
<dbReference type="PROSITE" id="PS50173">
    <property type="entry name" value="UMUC"/>
    <property type="match status" value="1"/>
</dbReference>
<dbReference type="SUPFAM" id="SSF100879">
    <property type="entry name" value="Lesion bypass DNA polymerase (Y-family), little finger domain"/>
    <property type="match status" value="1"/>
</dbReference>
<feature type="non-terminal residue" evidence="14">
    <location>
        <position position="1"/>
    </location>
</feature>
<keyword evidence="4" id="KW-0808">Transferase</keyword>
<dbReference type="Gene3D" id="1.10.150.810">
    <property type="match status" value="2"/>
</dbReference>
<reference evidence="15" key="1">
    <citation type="journal article" date="2018" name="Nat. Microbiol.">
        <title>Leveraging single-cell genomics to expand the fungal tree of life.</title>
        <authorList>
            <person name="Ahrendt S.R."/>
            <person name="Quandt C.A."/>
            <person name="Ciobanu D."/>
            <person name="Clum A."/>
            <person name="Salamov A."/>
            <person name="Andreopoulos B."/>
            <person name="Cheng J.F."/>
            <person name="Woyke T."/>
            <person name="Pelin A."/>
            <person name="Henrissat B."/>
            <person name="Reynolds N.K."/>
            <person name="Benny G.L."/>
            <person name="Smith M.E."/>
            <person name="James T.Y."/>
            <person name="Grigoriev I.V."/>
        </authorList>
    </citation>
    <scope>NUCLEOTIDE SEQUENCE [LARGE SCALE GENOMIC DNA]</scope>
    <source>
        <strain evidence="15">Benny S71-1</strain>
    </source>
</reference>
<dbReference type="GO" id="GO:0070987">
    <property type="term" value="P:error-free translesion synthesis"/>
    <property type="evidence" value="ECO:0007669"/>
    <property type="project" value="UniProtKB-ARBA"/>
</dbReference>
<evidence type="ECO:0000313" key="15">
    <source>
        <dbReference type="Proteomes" id="UP000278143"/>
    </source>
</evidence>
<dbReference type="InterPro" id="IPR017961">
    <property type="entry name" value="DNA_pol_Y-fam_little_finger"/>
</dbReference>
<dbReference type="GO" id="GO:0003684">
    <property type="term" value="F:damaged DNA binding"/>
    <property type="evidence" value="ECO:0007669"/>
    <property type="project" value="InterPro"/>
</dbReference>
<dbReference type="PANTHER" id="PTHR11076">
    <property type="entry name" value="DNA REPAIR POLYMERASE UMUC / TRANSFERASE FAMILY MEMBER"/>
    <property type="match status" value="1"/>
</dbReference>
<organism evidence="14 15">
    <name type="scientific">Syncephalis pseudoplumigaleata</name>
    <dbReference type="NCBI Taxonomy" id="1712513"/>
    <lineage>
        <taxon>Eukaryota</taxon>
        <taxon>Fungi</taxon>
        <taxon>Fungi incertae sedis</taxon>
        <taxon>Zoopagomycota</taxon>
        <taxon>Zoopagomycotina</taxon>
        <taxon>Zoopagomycetes</taxon>
        <taxon>Zoopagales</taxon>
        <taxon>Piptocephalidaceae</taxon>
        <taxon>Syncephalis</taxon>
    </lineage>
</organism>
<dbReference type="GO" id="GO:0005634">
    <property type="term" value="C:nucleus"/>
    <property type="evidence" value="ECO:0007669"/>
    <property type="project" value="TreeGrafter"/>
</dbReference>
<dbReference type="Pfam" id="PF11798">
    <property type="entry name" value="IMS_HHH"/>
    <property type="match status" value="1"/>
</dbReference>
<evidence type="ECO:0000256" key="10">
    <source>
        <dbReference type="ARBA" id="ARBA00022932"/>
    </source>
</evidence>
<dbReference type="Pfam" id="PF00817">
    <property type="entry name" value="IMS"/>
    <property type="match status" value="1"/>
</dbReference>
<evidence type="ECO:0000256" key="12">
    <source>
        <dbReference type="ARBA" id="ARBA00049244"/>
    </source>
</evidence>
<dbReference type="Gene3D" id="3.30.70.270">
    <property type="match status" value="1"/>
</dbReference>
<dbReference type="AlphaFoldDB" id="A0A4P9Z5L9"/>
<comment type="catalytic activity">
    <reaction evidence="12">
        <text>DNA(n) + a 2'-deoxyribonucleoside 5'-triphosphate = DNA(n+1) + diphosphate</text>
        <dbReference type="Rhea" id="RHEA:22508"/>
        <dbReference type="Rhea" id="RHEA-COMP:17339"/>
        <dbReference type="Rhea" id="RHEA-COMP:17340"/>
        <dbReference type="ChEBI" id="CHEBI:33019"/>
        <dbReference type="ChEBI" id="CHEBI:61560"/>
        <dbReference type="ChEBI" id="CHEBI:173112"/>
        <dbReference type="EC" id="2.7.7.7"/>
    </reaction>
</comment>
<evidence type="ECO:0000256" key="4">
    <source>
        <dbReference type="ARBA" id="ARBA00022679"/>
    </source>
</evidence>
<evidence type="ECO:0000256" key="3">
    <source>
        <dbReference type="ARBA" id="ARBA00016178"/>
    </source>
</evidence>
<keyword evidence="5" id="KW-0548">Nucleotidyltransferase</keyword>
<dbReference type="EMBL" id="KZ989156">
    <property type="protein sequence ID" value="RKP27758.1"/>
    <property type="molecule type" value="Genomic_DNA"/>
</dbReference>
<keyword evidence="8" id="KW-0227">DNA damage</keyword>
<proteinExistence type="inferred from homology"/>
<dbReference type="Proteomes" id="UP000278143">
    <property type="component" value="Unassembled WGS sequence"/>
</dbReference>
<dbReference type="InterPro" id="IPR024728">
    <property type="entry name" value="PolY_HhH_motif"/>
</dbReference>
<keyword evidence="15" id="KW-1185">Reference proteome</keyword>
<keyword evidence="10" id="KW-0239">DNA-directed DNA polymerase</keyword>
<dbReference type="PANTHER" id="PTHR11076:SF33">
    <property type="entry name" value="DNA POLYMERASE KAPPA"/>
    <property type="match status" value="1"/>
</dbReference>
<dbReference type="GO" id="GO:0046872">
    <property type="term" value="F:metal ion binding"/>
    <property type="evidence" value="ECO:0007669"/>
    <property type="project" value="UniProtKB-KW"/>
</dbReference>
<evidence type="ECO:0000256" key="8">
    <source>
        <dbReference type="ARBA" id="ARBA00022763"/>
    </source>
</evidence>
<comment type="similarity">
    <text evidence="1">Belongs to the DNA polymerase type-Y family.</text>
</comment>
<dbReference type="FunFam" id="1.10.150.810:FF:000003">
    <property type="entry name" value="DNA polymerase kappa subunit"/>
    <property type="match status" value="1"/>
</dbReference>
<keyword evidence="6" id="KW-0235">DNA replication</keyword>
<evidence type="ECO:0000256" key="9">
    <source>
        <dbReference type="ARBA" id="ARBA00022842"/>
    </source>
</evidence>
<keyword evidence="9" id="KW-0460">Magnesium</keyword>
<accession>A0A4P9Z5L9</accession>
<dbReference type="SUPFAM" id="SSF56672">
    <property type="entry name" value="DNA/RNA polymerases"/>
    <property type="match status" value="1"/>
</dbReference>
<dbReference type="GO" id="GO:0003887">
    <property type="term" value="F:DNA-directed DNA polymerase activity"/>
    <property type="evidence" value="ECO:0007669"/>
    <property type="project" value="UniProtKB-KW"/>
</dbReference>
<dbReference type="Gene3D" id="3.30.1490.100">
    <property type="entry name" value="DNA polymerase, Y-family, little finger domain"/>
    <property type="match status" value="1"/>
</dbReference>
<evidence type="ECO:0000256" key="5">
    <source>
        <dbReference type="ARBA" id="ARBA00022695"/>
    </source>
</evidence>
<dbReference type="InterPro" id="IPR022880">
    <property type="entry name" value="DNApol_IV"/>
</dbReference>
<dbReference type="GO" id="GO:0042276">
    <property type="term" value="P:error-prone translesion synthesis"/>
    <property type="evidence" value="ECO:0007669"/>
    <property type="project" value="TreeGrafter"/>
</dbReference>
<feature type="domain" description="UmuC" evidence="13">
    <location>
        <begin position="98"/>
        <end position="262"/>
    </location>
</feature>
<dbReference type="Gene3D" id="3.40.1170.60">
    <property type="match status" value="1"/>
</dbReference>
<dbReference type="FunFam" id="3.30.1490.100:FF:000004">
    <property type="entry name" value="DNA polymerase IV"/>
    <property type="match status" value="1"/>
</dbReference>
<dbReference type="InterPro" id="IPR043502">
    <property type="entry name" value="DNA/RNA_pol_sf"/>
</dbReference>
<dbReference type="InterPro" id="IPR036775">
    <property type="entry name" value="DNA_pol_Y-fam_lit_finger_sf"/>
</dbReference>
<evidence type="ECO:0000256" key="6">
    <source>
        <dbReference type="ARBA" id="ARBA00022705"/>
    </source>
</evidence>
<evidence type="ECO:0000259" key="13">
    <source>
        <dbReference type="PROSITE" id="PS50173"/>
    </source>
</evidence>